<organism evidence="1 2">
    <name type="scientific">Paludibaculum fermentans</name>
    <dbReference type="NCBI Taxonomy" id="1473598"/>
    <lineage>
        <taxon>Bacteria</taxon>
        <taxon>Pseudomonadati</taxon>
        <taxon>Acidobacteriota</taxon>
        <taxon>Terriglobia</taxon>
        <taxon>Bryobacterales</taxon>
        <taxon>Bryobacteraceae</taxon>
        <taxon>Paludibaculum</taxon>
    </lineage>
</organism>
<reference evidence="1 2" key="1">
    <citation type="submission" date="2020-10" db="EMBL/GenBank/DDBJ databases">
        <title>Complete genome sequence of Paludibaculum fermentans P105T, a facultatively anaerobic acidobacterium capable of dissimilatory Fe(III) reduction.</title>
        <authorList>
            <person name="Dedysh S.N."/>
            <person name="Beletsky A.V."/>
            <person name="Kulichevskaya I.S."/>
            <person name="Mardanov A.V."/>
            <person name="Ravin N.V."/>
        </authorList>
    </citation>
    <scope>NUCLEOTIDE SEQUENCE [LARGE SCALE GENOMIC DNA]</scope>
    <source>
        <strain evidence="1 2">P105</strain>
    </source>
</reference>
<dbReference type="KEGG" id="pfer:IRI77_18545"/>
<sequence length="832" mass="92548">MRSALCPARDRLLASWQKLGVVRAADAETLFHVLVVLLETVPELPSAGVVDPLPSGWSETEVPVRATAANPRAYRGTKYQPPKRRRLPETDVRPHLCHARALPVLVAPLLQFLGGVRARLLKAGYSASALDGLEPELQPGSFSKAPWRLPGPFVRLLWPTIRTKPVRQQSRLLALFSRLSLGIDARALSAFARLVSLGDAEGACAWGEASGRLATVHRPLFFQLVLETGSHSAKPSRELLCAIEEAGQVVADEHLAVWLEQLLLTAPSGASSDYLMAGLRLTAQFNPQRRFDEIGQCSAFPEQVVREVRARLELSPWLVSALWEMCGRMAGLAEAIARSRWREFAIPAASRYFEMLVSVEQYDMPQRTAQRKWGAIAGLLARMEEVVLGVRPEYQEKWMEHVADWLWYWDNPTTIRRCLPVGFTLLSRICATPFGLGSNAARAWLTLLEMERETELARLVAAPDRCLQVLEKACERDSDSVLLARGLGALAKFQAVFIVNAFLAEPKRLCRSAKVLGSMSAPLREQVVKEARGHPLFRIDPTAKPVKEVCREIAENLRDGYENPVPARLKSWLQGEVTLTPARLERYQRVLSQNLVLTRLSVIEAAALAALQRGLPAMEMTGEGEHALRLLGSIGSNRRGLRKFLRAYWAGDTAYLAKHPATNEWYRKHPGVAREVWERGIPFESGCYRIELEQDPFEVLKLGTYVGSCLAVGGLCSESAVAALVDVNKQVLYLRDERRRVIARQLIAISDDDRLVCFPVYPGSAAREAKTLFRDFDYAFAAELGVPVYVSKEGDDDYSVGCVLSDAWWDDGSWDFEVGAALLSTKRRANLG</sequence>
<name>A0A7S7NXZ1_PALFE</name>
<evidence type="ECO:0000313" key="2">
    <source>
        <dbReference type="Proteomes" id="UP000593892"/>
    </source>
</evidence>
<proteinExistence type="predicted"/>
<dbReference type="EMBL" id="CP063849">
    <property type="protein sequence ID" value="QOY91861.1"/>
    <property type="molecule type" value="Genomic_DNA"/>
</dbReference>
<dbReference type="RefSeq" id="WP_194453515.1">
    <property type="nucleotide sequence ID" value="NZ_CP063849.1"/>
</dbReference>
<evidence type="ECO:0000313" key="1">
    <source>
        <dbReference type="EMBL" id="QOY91861.1"/>
    </source>
</evidence>
<accession>A0A7S7NXZ1</accession>
<gene>
    <name evidence="1" type="ORF">IRI77_18545</name>
</gene>
<protein>
    <submittedName>
        <fullName evidence="1">Uncharacterized protein</fullName>
    </submittedName>
</protein>
<dbReference type="AlphaFoldDB" id="A0A7S7NXZ1"/>
<keyword evidence="2" id="KW-1185">Reference proteome</keyword>
<dbReference type="Proteomes" id="UP000593892">
    <property type="component" value="Chromosome"/>
</dbReference>